<organism evidence="3 4">
    <name type="scientific">Serratia fonticola</name>
    <dbReference type="NCBI Taxonomy" id="47917"/>
    <lineage>
        <taxon>Bacteria</taxon>
        <taxon>Pseudomonadati</taxon>
        <taxon>Pseudomonadota</taxon>
        <taxon>Gammaproteobacteria</taxon>
        <taxon>Enterobacterales</taxon>
        <taxon>Yersiniaceae</taxon>
        <taxon>Serratia</taxon>
    </lineage>
</organism>
<protein>
    <recommendedName>
        <fullName evidence="5">Type-F conjugative transfer system secretin TraK</fullName>
    </recommendedName>
</protein>
<gene>
    <name evidence="3" type="ORF">NCTC13193_02217</name>
</gene>
<evidence type="ECO:0000256" key="1">
    <source>
        <dbReference type="SAM" id="MobiDB-lite"/>
    </source>
</evidence>
<evidence type="ECO:0008006" key="5">
    <source>
        <dbReference type="Google" id="ProtNLM"/>
    </source>
</evidence>
<feature type="chain" id="PRO_5019220415" description="Type-F conjugative transfer system secretin TraK" evidence="2">
    <location>
        <begin position="20"/>
        <end position="256"/>
    </location>
</feature>
<evidence type="ECO:0000313" key="4">
    <source>
        <dbReference type="Proteomes" id="UP000270487"/>
    </source>
</evidence>
<sequence length="256" mass="28135">MKYWIPGIIALMMMPAVHAENYRLVHSPTLKLEVFIDDVNNSKPESWCANSIPLRITSAQSTDTQILSDFLPRVGNLLEKQCPKVAELPWILADKQGNKIASGNARKNQKWKPVVQPPEATKSSGSTVPAAVAVTSPLATTGKIASFALPQGCQFRTYWNDLARDSTIFIPSSDACHCDTDGLLNGPGTLILPLDGAKQTYNVVFYQGYPLLNITASDRPVRVVSVNAQRLILGDTDYFLVLPLTRNYTPGHSRVR</sequence>
<evidence type="ECO:0000256" key="2">
    <source>
        <dbReference type="SAM" id="SignalP"/>
    </source>
</evidence>
<accession>A0A448SKC9</accession>
<dbReference type="Proteomes" id="UP000270487">
    <property type="component" value="Chromosome"/>
</dbReference>
<feature type="signal peptide" evidence="2">
    <location>
        <begin position="1"/>
        <end position="19"/>
    </location>
</feature>
<reference evidence="3 4" key="1">
    <citation type="submission" date="2018-12" db="EMBL/GenBank/DDBJ databases">
        <authorList>
            <consortium name="Pathogen Informatics"/>
        </authorList>
    </citation>
    <scope>NUCLEOTIDE SEQUENCE [LARGE SCALE GENOMIC DNA]</scope>
    <source>
        <strain evidence="3 4">NCTC13193</strain>
    </source>
</reference>
<name>A0A448SKC9_SERFO</name>
<feature type="region of interest" description="Disordered" evidence="1">
    <location>
        <begin position="104"/>
        <end position="125"/>
    </location>
</feature>
<evidence type="ECO:0000313" key="3">
    <source>
        <dbReference type="EMBL" id="VEI68152.1"/>
    </source>
</evidence>
<proteinExistence type="predicted"/>
<keyword evidence="2" id="KW-0732">Signal</keyword>
<dbReference type="AlphaFoldDB" id="A0A448SKC9"/>
<dbReference type="EMBL" id="LR134492">
    <property type="protein sequence ID" value="VEI68152.1"/>
    <property type="molecule type" value="Genomic_DNA"/>
</dbReference>